<feature type="region of interest" description="Disordered" evidence="11">
    <location>
        <begin position="126"/>
        <end position="189"/>
    </location>
</feature>
<evidence type="ECO:0000256" key="1">
    <source>
        <dbReference type="ARBA" id="ARBA00004477"/>
    </source>
</evidence>
<evidence type="ECO:0000256" key="5">
    <source>
        <dbReference type="ARBA" id="ARBA00022692"/>
    </source>
</evidence>
<dbReference type="GeneID" id="115625961"/>
<dbReference type="PANTHER" id="PTHR12443:SF9">
    <property type="entry name" value="TRANSLOCATION PROTEIN SEC62"/>
    <property type="match status" value="1"/>
</dbReference>
<feature type="transmembrane region" description="Helical" evidence="12">
    <location>
        <begin position="246"/>
        <end position="278"/>
    </location>
</feature>
<accession>A0A6J2TQ29</accession>
<dbReference type="Pfam" id="PF03839">
    <property type="entry name" value="Sec62"/>
    <property type="match status" value="1"/>
</dbReference>
<feature type="region of interest" description="Disordered" evidence="11">
    <location>
        <begin position="313"/>
        <end position="456"/>
    </location>
</feature>
<comment type="similarity">
    <text evidence="2">Belongs to the SEC62 family.</text>
</comment>
<feature type="compositionally biased region" description="Acidic residues" evidence="11">
    <location>
        <begin position="399"/>
        <end position="410"/>
    </location>
</feature>
<keyword evidence="4" id="KW-0813">Transport</keyword>
<dbReference type="InterPro" id="IPR004728">
    <property type="entry name" value="Sec62"/>
</dbReference>
<feature type="compositionally biased region" description="Basic and acidic residues" evidence="11">
    <location>
        <begin position="156"/>
        <end position="184"/>
    </location>
</feature>
<evidence type="ECO:0000256" key="4">
    <source>
        <dbReference type="ARBA" id="ARBA00022448"/>
    </source>
</evidence>
<feature type="compositionally biased region" description="Acidic residues" evidence="11">
    <location>
        <begin position="12"/>
        <end position="21"/>
    </location>
</feature>
<dbReference type="Proteomes" id="UP000504634">
    <property type="component" value="Unplaced"/>
</dbReference>
<evidence type="ECO:0000256" key="9">
    <source>
        <dbReference type="ARBA" id="ARBA00023010"/>
    </source>
</evidence>
<evidence type="ECO:0000256" key="3">
    <source>
        <dbReference type="ARBA" id="ARBA00021257"/>
    </source>
</evidence>
<evidence type="ECO:0000256" key="2">
    <source>
        <dbReference type="ARBA" id="ARBA00010604"/>
    </source>
</evidence>
<dbReference type="Gene3D" id="1.10.10.10">
    <property type="entry name" value="Winged helix-like DNA-binding domain superfamily/Winged helix DNA-binding domain"/>
    <property type="match status" value="1"/>
</dbReference>
<keyword evidence="8 12" id="KW-1133">Transmembrane helix</keyword>
<feature type="compositionally biased region" description="Basic and acidic residues" evidence="11">
    <location>
        <begin position="126"/>
        <end position="149"/>
    </location>
</feature>
<dbReference type="InterPro" id="IPR036388">
    <property type="entry name" value="WH-like_DNA-bd_sf"/>
</dbReference>
<sequence>MSDDEHLSGNEIYEEDDEEQEIFDDGTEYTEPGQQKVEKPSKDEKNVAKWLKKNVKTKKTKFLSHIVEYFTSSKAIDALMKSKFAEGDQALFTTREQAVEFLDVMLEHKFFHRAKKVPVTVEEIRGKADKRDGDKKSQDKEKDKSESGDSKAQQKSSKDDKKDADHEADSGKGDGNETVQADKKEKKKRKIRLDMHPEQIFVDGSEAYVWIYDPIPLHYWIFGLILLLGAVGICLFPLWPPLLRKGVYYLSIAAAGFLVFILGLTVLRLIVFTIVWALTGGKLHFWIFPNLTEDVGFFASFWPLYESNYVSDTTATSGKTDKKSSKSKSKKKDKDSDAEEDTAADVDHEVDAEQDPDADIEADADGDVDATPLEPEKIEQIKEHDADMEVRKRRKIGADDYEDDDDEDDVSQGSASQKQTKDTKAGTPRNSESESESSSKDYEIISSSEVQNVAGN</sequence>
<evidence type="ECO:0000256" key="12">
    <source>
        <dbReference type="SAM" id="Phobius"/>
    </source>
</evidence>
<evidence type="ECO:0000256" key="11">
    <source>
        <dbReference type="SAM" id="MobiDB-lite"/>
    </source>
</evidence>
<dbReference type="PANTHER" id="PTHR12443">
    <property type="entry name" value="TRANSLOCATION PROTEIN SEC62"/>
    <property type="match status" value="1"/>
</dbReference>
<dbReference type="AlphaFoldDB" id="A0A6J2TQ29"/>
<proteinExistence type="inferred from homology"/>
<dbReference type="CTD" id="34333"/>
<keyword evidence="13" id="KW-1185">Reference proteome</keyword>
<feature type="compositionally biased region" description="Basic and acidic residues" evidence="11">
    <location>
        <begin position="374"/>
        <end position="390"/>
    </location>
</feature>
<evidence type="ECO:0000256" key="6">
    <source>
        <dbReference type="ARBA" id="ARBA00022824"/>
    </source>
</evidence>
<keyword evidence="9" id="KW-0811">Translocation</keyword>
<dbReference type="GO" id="GO:0005789">
    <property type="term" value="C:endoplasmic reticulum membrane"/>
    <property type="evidence" value="ECO:0007669"/>
    <property type="project" value="UniProtKB-SubCell"/>
</dbReference>
<evidence type="ECO:0000313" key="14">
    <source>
        <dbReference type="RefSeq" id="XP_030377062.1"/>
    </source>
</evidence>
<comment type="subcellular location">
    <subcellularLocation>
        <location evidence="1">Endoplasmic reticulum membrane</location>
        <topology evidence="1">Multi-pass membrane protein</topology>
    </subcellularLocation>
</comment>
<evidence type="ECO:0000256" key="8">
    <source>
        <dbReference type="ARBA" id="ARBA00022989"/>
    </source>
</evidence>
<reference evidence="14" key="1">
    <citation type="submission" date="2025-08" db="UniProtKB">
        <authorList>
            <consortium name="RefSeq"/>
        </authorList>
    </citation>
    <scope>IDENTIFICATION</scope>
    <source>
        <strain evidence="14">11010-0011.00</strain>
        <tissue evidence="14">Whole body</tissue>
    </source>
</reference>
<protein>
    <recommendedName>
        <fullName evidence="3">Translocation protein SEC62</fullName>
    </recommendedName>
</protein>
<gene>
    <name evidence="14" type="primary">LOC115625961</name>
</gene>
<organism evidence="13 14">
    <name type="scientific">Drosophila lebanonensis</name>
    <name type="common">Fruit fly</name>
    <name type="synonym">Scaptodrosophila lebanonensis</name>
    <dbReference type="NCBI Taxonomy" id="7225"/>
    <lineage>
        <taxon>Eukaryota</taxon>
        <taxon>Metazoa</taxon>
        <taxon>Ecdysozoa</taxon>
        <taxon>Arthropoda</taxon>
        <taxon>Hexapoda</taxon>
        <taxon>Insecta</taxon>
        <taxon>Pterygota</taxon>
        <taxon>Neoptera</taxon>
        <taxon>Endopterygota</taxon>
        <taxon>Diptera</taxon>
        <taxon>Brachycera</taxon>
        <taxon>Muscomorpha</taxon>
        <taxon>Ephydroidea</taxon>
        <taxon>Drosophilidae</taxon>
        <taxon>Scaptodrosophila</taxon>
    </lineage>
</organism>
<evidence type="ECO:0000256" key="7">
    <source>
        <dbReference type="ARBA" id="ARBA00022927"/>
    </source>
</evidence>
<evidence type="ECO:0000256" key="10">
    <source>
        <dbReference type="ARBA" id="ARBA00023136"/>
    </source>
</evidence>
<keyword evidence="5 12" id="KW-0812">Transmembrane</keyword>
<keyword evidence="7" id="KW-0653">Protein transport</keyword>
<dbReference type="GO" id="GO:0031204">
    <property type="term" value="P:post-translational protein targeting to membrane, translocation"/>
    <property type="evidence" value="ECO:0007669"/>
    <property type="project" value="TreeGrafter"/>
</dbReference>
<dbReference type="RefSeq" id="XP_030377062.1">
    <property type="nucleotide sequence ID" value="XM_030521202.1"/>
</dbReference>
<keyword evidence="6" id="KW-0256">Endoplasmic reticulum</keyword>
<feature type="transmembrane region" description="Helical" evidence="12">
    <location>
        <begin position="217"/>
        <end position="239"/>
    </location>
</feature>
<keyword evidence="10 12" id="KW-0472">Membrane</keyword>
<dbReference type="OrthoDB" id="200187at2759"/>
<evidence type="ECO:0000313" key="13">
    <source>
        <dbReference type="Proteomes" id="UP000504634"/>
    </source>
</evidence>
<feature type="region of interest" description="Disordered" evidence="11">
    <location>
        <begin position="1"/>
        <end position="21"/>
    </location>
</feature>
<feature type="compositionally biased region" description="Acidic residues" evidence="11">
    <location>
        <begin position="352"/>
        <end position="368"/>
    </location>
</feature>
<name>A0A6J2TQ29_DROLE</name>